<evidence type="ECO:0000256" key="3">
    <source>
        <dbReference type="ARBA" id="ARBA00023052"/>
    </source>
</evidence>
<evidence type="ECO:0000256" key="1">
    <source>
        <dbReference type="ARBA" id="ARBA00001964"/>
    </source>
</evidence>
<name>A0A382CJA9_9ZZZZ</name>
<comment type="cofactor">
    <cofactor evidence="1">
        <name>thiamine diphosphate</name>
        <dbReference type="ChEBI" id="CHEBI:58937"/>
    </cofactor>
</comment>
<dbReference type="InterPro" id="IPR001017">
    <property type="entry name" value="DH_E1"/>
</dbReference>
<dbReference type="InterPro" id="IPR029061">
    <property type="entry name" value="THDP-binding"/>
</dbReference>
<dbReference type="PANTHER" id="PTHR11516:SF60">
    <property type="entry name" value="PYRUVATE DEHYDROGENASE E1 COMPONENT SUBUNIT ALPHA"/>
    <property type="match status" value="1"/>
</dbReference>
<dbReference type="Gene3D" id="3.40.50.970">
    <property type="match status" value="1"/>
</dbReference>
<dbReference type="CDD" id="cd02000">
    <property type="entry name" value="TPP_E1_PDC_ADC_BCADC"/>
    <property type="match status" value="1"/>
</dbReference>
<organism evidence="5">
    <name type="scientific">marine metagenome</name>
    <dbReference type="NCBI Taxonomy" id="408172"/>
    <lineage>
        <taxon>unclassified sequences</taxon>
        <taxon>metagenomes</taxon>
        <taxon>ecological metagenomes</taxon>
    </lineage>
</organism>
<dbReference type="AlphaFoldDB" id="A0A382CJA9"/>
<gene>
    <name evidence="5" type="ORF">METZ01_LOCUS178277</name>
</gene>
<dbReference type="GO" id="GO:0004739">
    <property type="term" value="F:pyruvate dehydrogenase (acetyl-transferring) activity"/>
    <property type="evidence" value="ECO:0007669"/>
    <property type="project" value="TreeGrafter"/>
</dbReference>
<dbReference type="GO" id="GO:0006086">
    <property type="term" value="P:pyruvate decarboxylation to acetyl-CoA"/>
    <property type="evidence" value="ECO:0007669"/>
    <property type="project" value="TreeGrafter"/>
</dbReference>
<protein>
    <recommendedName>
        <fullName evidence="4">Dehydrogenase E1 component domain-containing protein</fullName>
    </recommendedName>
</protein>
<dbReference type="EMBL" id="UINC01034495">
    <property type="protein sequence ID" value="SVB25423.1"/>
    <property type="molecule type" value="Genomic_DNA"/>
</dbReference>
<dbReference type="Pfam" id="PF00676">
    <property type="entry name" value="E1_dh"/>
    <property type="match status" value="1"/>
</dbReference>
<dbReference type="SUPFAM" id="SSF52518">
    <property type="entry name" value="Thiamin diphosphate-binding fold (THDP-binding)"/>
    <property type="match status" value="1"/>
</dbReference>
<keyword evidence="2" id="KW-0560">Oxidoreductase</keyword>
<evidence type="ECO:0000259" key="4">
    <source>
        <dbReference type="Pfam" id="PF00676"/>
    </source>
</evidence>
<dbReference type="PANTHER" id="PTHR11516">
    <property type="entry name" value="PYRUVATE DEHYDROGENASE E1 COMPONENT, ALPHA SUBUNIT BACTERIAL AND ORGANELLAR"/>
    <property type="match status" value="1"/>
</dbReference>
<reference evidence="5" key="1">
    <citation type="submission" date="2018-05" db="EMBL/GenBank/DDBJ databases">
        <authorList>
            <person name="Lanie J.A."/>
            <person name="Ng W.-L."/>
            <person name="Kazmierczak K.M."/>
            <person name="Andrzejewski T.M."/>
            <person name="Davidsen T.M."/>
            <person name="Wayne K.J."/>
            <person name="Tettelin H."/>
            <person name="Glass J.I."/>
            <person name="Rusch D."/>
            <person name="Podicherti R."/>
            <person name="Tsui H.-C.T."/>
            <person name="Winkler M.E."/>
        </authorList>
    </citation>
    <scope>NUCLEOTIDE SEQUENCE</scope>
</reference>
<accession>A0A382CJA9</accession>
<evidence type="ECO:0000313" key="5">
    <source>
        <dbReference type="EMBL" id="SVB25423.1"/>
    </source>
</evidence>
<sequence>ERMIVARRFEEELIELAGDRDIGHFHVYIGQESTGIPALSLLEQGDLSFTNHRNHGHLIARGAEPGPMYAEILGRATGYCRGKGGTLHLASAEHGFPTTSSATGGCIPLAVGAGLGFQRLGSDRVSVCLVGDGALEEGAWHESANIAAMERLPVVFLCENNSLEALGQRAGEYPSSTMAASDLTELASVFGMESVAIDGLNTRAVHQTMTEAVHRARSGGGPTFIEARTVRWPGNRPIWPELATGKTDLSMAWDASLIREEHAIWHREQDGLLAFVRELLDSGHVTSDAALGLDEQATEKVREGLAFALDSPYPEPEEALDHVFAPRGD</sequence>
<evidence type="ECO:0000256" key="2">
    <source>
        <dbReference type="ARBA" id="ARBA00023002"/>
    </source>
</evidence>
<feature type="domain" description="Dehydrogenase E1 component" evidence="4">
    <location>
        <begin position="2"/>
        <end position="317"/>
    </location>
</feature>
<dbReference type="InterPro" id="IPR050642">
    <property type="entry name" value="PDH_E1_Alpha_Subunit"/>
</dbReference>
<keyword evidence="3" id="KW-0786">Thiamine pyrophosphate</keyword>
<feature type="non-terminal residue" evidence="5">
    <location>
        <position position="1"/>
    </location>
</feature>
<proteinExistence type="predicted"/>